<dbReference type="GO" id="GO:0016791">
    <property type="term" value="F:phosphatase activity"/>
    <property type="evidence" value="ECO:0007669"/>
    <property type="project" value="TreeGrafter"/>
</dbReference>
<accession>A0A841D8R7</accession>
<protein>
    <submittedName>
        <fullName evidence="3">PAS domain S-box-containing protein</fullName>
    </submittedName>
</protein>
<dbReference type="Proteomes" id="UP000562352">
    <property type="component" value="Unassembled WGS sequence"/>
</dbReference>
<dbReference type="InterPro" id="IPR003018">
    <property type="entry name" value="GAF"/>
</dbReference>
<dbReference type="CDD" id="cd00130">
    <property type="entry name" value="PAS"/>
    <property type="match status" value="1"/>
</dbReference>
<dbReference type="InterPro" id="IPR052016">
    <property type="entry name" value="Bact_Sigma-Reg"/>
</dbReference>
<evidence type="ECO:0000313" key="4">
    <source>
        <dbReference type="Proteomes" id="UP000562352"/>
    </source>
</evidence>
<dbReference type="RefSeq" id="WP_184942200.1">
    <property type="nucleotide sequence ID" value="NZ_BAAAWZ010000001.1"/>
</dbReference>
<dbReference type="Gene3D" id="3.30.450.20">
    <property type="entry name" value="PAS domain"/>
    <property type="match status" value="1"/>
</dbReference>
<dbReference type="AlphaFoldDB" id="A0A841D8R7"/>
<evidence type="ECO:0000256" key="1">
    <source>
        <dbReference type="ARBA" id="ARBA00022801"/>
    </source>
</evidence>
<proteinExistence type="predicted"/>
<dbReference type="EMBL" id="JACHJJ010000009">
    <property type="protein sequence ID" value="MBB5963806.1"/>
    <property type="molecule type" value="Genomic_DNA"/>
</dbReference>
<evidence type="ECO:0000259" key="2">
    <source>
        <dbReference type="PROSITE" id="PS50112"/>
    </source>
</evidence>
<feature type="domain" description="PAS" evidence="2">
    <location>
        <begin position="20"/>
        <end position="85"/>
    </location>
</feature>
<dbReference type="SMART" id="SM00331">
    <property type="entry name" value="PP2C_SIG"/>
    <property type="match status" value="1"/>
</dbReference>
<dbReference type="PANTHER" id="PTHR43156:SF2">
    <property type="entry name" value="STAGE II SPORULATION PROTEIN E"/>
    <property type="match status" value="1"/>
</dbReference>
<dbReference type="SUPFAM" id="SSF55781">
    <property type="entry name" value="GAF domain-like"/>
    <property type="match status" value="1"/>
</dbReference>
<evidence type="ECO:0000313" key="3">
    <source>
        <dbReference type="EMBL" id="MBB5963806.1"/>
    </source>
</evidence>
<dbReference type="Pfam" id="PF01590">
    <property type="entry name" value="GAF"/>
    <property type="match status" value="1"/>
</dbReference>
<organism evidence="3 4">
    <name type="scientific">Planomonospora venezuelensis</name>
    <dbReference type="NCBI Taxonomy" id="1999"/>
    <lineage>
        <taxon>Bacteria</taxon>
        <taxon>Bacillati</taxon>
        <taxon>Actinomycetota</taxon>
        <taxon>Actinomycetes</taxon>
        <taxon>Streptosporangiales</taxon>
        <taxon>Streptosporangiaceae</taxon>
        <taxon>Planomonospora</taxon>
    </lineage>
</organism>
<dbReference type="SUPFAM" id="SSF55785">
    <property type="entry name" value="PYP-like sensor domain (PAS domain)"/>
    <property type="match status" value="1"/>
</dbReference>
<dbReference type="SMART" id="SM00065">
    <property type="entry name" value="GAF"/>
    <property type="match status" value="1"/>
</dbReference>
<sequence>MKRWGDLSQDAADHLSAGSVLDQAEMAVVVTDRFSNLLYWNPFAERLFGHSGPSIPGGPPGFTLGILEKDNPLAVELAKHVLKGGVWEGTFDVKRADGTMIYVRAQAVPLRHSSGSVTGIVVTAREAMRSNEREKDRFGLLERIGERLAGSLYVEETLKRVAEMLVPQFADHCFIELMEGDRLTRRVSTHVQGWSPPPNTWAPLGAEIRYPAGHYADTALRRQETILVEDFAQTNYPSPGEGSTRLAAEVGLTSAIVAPLCVRGETLGLMYLGLSNLTDRRSPHYDTFDRDFVGAIATRVALAVDNALLFEEERHTAESFQKHLLPRALPQLDGLEIAVRYYPAAPLASHGQGIQTQVGGDWYDVIPLSAGRVGIVIGDVEGRGAKAAAVMGQLRAALRAFAQDDKPPAEILARLDEWTRIIATPEQDASGADISVPPIVTCQYLVYDAWSRQLSFANAGHAPPLLLVDGACVELDIKEVGQPLGVRAKGVHADLVYKEETRTLPPGASLLLYTDGLVDRRPMRDSGERPPGDEEMLAILCDKLVELSGASVERIADAATVAVPGEIDDDMAILVVRSSAADLDVEERTFAAEPIMVSEARRMASEAFAGWNVPEERAELACLLVSEVVTNVVLHAASTSIPRRELMMDGGMADGGLLDGFEDSWDVPGFDEEIAAAEKEFTLRLRRGAESVWVEVFDQDLRLPRIRSAGENDEGGRGLYLVDQLAKRWGSRPTTEGKAVWFEIPTKSR</sequence>
<dbReference type="InterPro" id="IPR035965">
    <property type="entry name" value="PAS-like_dom_sf"/>
</dbReference>
<dbReference type="InterPro" id="IPR036457">
    <property type="entry name" value="PPM-type-like_dom_sf"/>
</dbReference>
<dbReference type="InterPro" id="IPR029016">
    <property type="entry name" value="GAF-like_dom_sf"/>
</dbReference>
<dbReference type="Pfam" id="PF08447">
    <property type="entry name" value="PAS_3"/>
    <property type="match status" value="1"/>
</dbReference>
<dbReference type="PANTHER" id="PTHR43156">
    <property type="entry name" value="STAGE II SPORULATION PROTEIN E-RELATED"/>
    <property type="match status" value="1"/>
</dbReference>
<name>A0A841D8R7_PLAVE</name>
<dbReference type="CDD" id="cd16936">
    <property type="entry name" value="HATPase_RsbW-like"/>
    <property type="match status" value="1"/>
</dbReference>
<keyword evidence="4" id="KW-1185">Reference proteome</keyword>
<dbReference type="InterPro" id="IPR000014">
    <property type="entry name" value="PAS"/>
</dbReference>
<dbReference type="NCBIfam" id="TIGR00229">
    <property type="entry name" value="sensory_box"/>
    <property type="match status" value="1"/>
</dbReference>
<keyword evidence="1" id="KW-0378">Hydrolase</keyword>
<gene>
    <name evidence="3" type="ORF">FHS22_003088</name>
</gene>
<comment type="caution">
    <text evidence="3">The sequence shown here is derived from an EMBL/GenBank/DDBJ whole genome shotgun (WGS) entry which is preliminary data.</text>
</comment>
<dbReference type="Gene3D" id="3.30.565.10">
    <property type="entry name" value="Histidine kinase-like ATPase, C-terminal domain"/>
    <property type="match status" value="1"/>
</dbReference>
<reference evidence="3 4" key="1">
    <citation type="submission" date="2020-08" db="EMBL/GenBank/DDBJ databases">
        <title>Genomic Encyclopedia of Type Strains, Phase III (KMG-III): the genomes of soil and plant-associated and newly described type strains.</title>
        <authorList>
            <person name="Whitman W."/>
        </authorList>
    </citation>
    <scope>NUCLEOTIDE SEQUENCE [LARGE SCALE GENOMIC DNA]</scope>
    <source>
        <strain evidence="3 4">CECT 3303</strain>
    </source>
</reference>
<dbReference type="InterPro" id="IPR001932">
    <property type="entry name" value="PPM-type_phosphatase-like_dom"/>
</dbReference>
<dbReference type="Gene3D" id="3.60.40.10">
    <property type="entry name" value="PPM-type phosphatase domain"/>
    <property type="match status" value="1"/>
</dbReference>
<dbReference type="SUPFAM" id="SSF81606">
    <property type="entry name" value="PP2C-like"/>
    <property type="match status" value="1"/>
</dbReference>
<dbReference type="PROSITE" id="PS50112">
    <property type="entry name" value="PAS"/>
    <property type="match status" value="1"/>
</dbReference>
<dbReference type="Gene3D" id="3.30.450.40">
    <property type="match status" value="1"/>
</dbReference>
<dbReference type="Pfam" id="PF07228">
    <property type="entry name" value="SpoIIE"/>
    <property type="match status" value="1"/>
</dbReference>
<dbReference type="InterPro" id="IPR036890">
    <property type="entry name" value="HATPase_C_sf"/>
</dbReference>
<dbReference type="InterPro" id="IPR013655">
    <property type="entry name" value="PAS_fold_3"/>
</dbReference>